<evidence type="ECO:0000256" key="1">
    <source>
        <dbReference type="SAM" id="SignalP"/>
    </source>
</evidence>
<dbReference type="EMBL" id="JACWMY010000003">
    <property type="protein sequence ID" value="MBD1363351.1"/>
    <property type="molecule type" value="Genomic_DNA"/>
</dbReference>
<name>A0ABR7WMG5_9SPHI</name>
<evidence type="ECO:0008006" key="4">
    <source>
        <dbReference type="Google" id="ProtNLM"/>
    </source>
</evidence>
<feature type="signal peptide" evidence="1">
    <location>
        <begin position="1"/>
        <end position="23"/>
    </location>
</feature>
<dbReference type="RefSeq" id="WP_191188030.1">
    <property type="nucleotide sequence ID" value="NZ_JACWMY010000003.1"/>
</dbReference>
<protein>
    <recommendedName>
        <fullName evidence="4">Lipocalin-like protein</fullName>
    </recommendedName>
</protein>
<proteinExistence type="predicted"/>
<gene>
    <name evidence="2" type="ORF">IDJ77_05955</name>
</gene>
<accession>A0ABR7WMG5</accession>
<dbReference type="PROSITE" id="PS51257">
    <property type="entry name" value="PROKAR_LIPOPROTEIN"/>
    <property type="match status" value="1"/>
</dbReference>
<evidence type="ECO:0000313" key="3">
    <source>
        <dbReference type="Proteomes" id="UP000606600"/>
    </source>
</evidence>
<evidence type="ECO:0000313" key="2">
    <source>
        <dbReference type="EMBL" id="MBD1363351.1"/>
    </source>
</evidence>
<sequence>MRIVKILLAVLMAQLIVSCGSKSAPQPSLAGKWNITSALGNDGRHWTGSFTLKQEGGENKYTGLFLWHAVDGSADGTDSITGEYNVNTKVLTMKSVIISGNIESVLYTMDVTANGRVMTGIWTGSSDGSIEHPGRWSAEKE</sequence>
<dbReference type="Proteomes" id="UP000606600">
    <property type="component" value="Unassembled WGS sequence"/>
</dbReference>
<reference evidence="2 3" key="1">
    <citation type="submission" date="2020-09" db="EMBL/GenBank/DDBJ databases">
        <title>Novel species of Mucilaginibacter isolated from a glacier on the Tibetan Plateau.</title>
        <authorList>
            <person name="Liu Q."/>
            <person name="Xin Y.-H."/>
        </authorList>
    </citation>
    <scope>NUCLEOTIDE SEQUENCE [LARGE SCALE GENOMIC DNA]</scope>
    <source>
        <strain evidence="2 3">ZT4R22</strain>
    </source>
</reference>
<feature type="chain" id="PRO_5045203454" description="Lipocalin-like protein" evidence="1">
    <location>
        <begin position="24"/>
        <end position="141"/>
    </location>
</feature>
<organism evidence="2 3">
    <name type="scientific">Mucilaginibacter pankratovii</name>
    <dbReference type="NCBI Taxonomy" id="2772110"/>
    <lineage>
        <taxon>Bacteria</taxon>
        <taxon>Pseudomonadati</taxon>
        <taxon>Bacteroidota</taxon>
        <taxon>Sphingobacteriia</taxon>
        <taxon>Sphingobacteriales</taxon>
        <taxon>Sphingobacteriaceae</taxon>
        <taxon>Mucilaginibacter</taxon>
    </lineage>
</organism>
<keyword evidence="3" id="KW-1185">Reference proteome</keyword>
<keyword evidence="1" id="KW-0732">Signal</keyword>
<comment type="caution">
    <text evidence="2">The sequence shown here is derived from an EMBL/GenBank/DDBJ whole genome shotgun (WGS) entry which is preliminary data.</text>
</comment>